<keyword evidence="2 5" id="KW-0328">Glycosyltransferase</keyword>
<comment type="catalytic activity">
    <reaction evidence="5">
        <text>a purine D-ribonucleoside + phosphate = a purine nucleobase + alpha-D-ribose 1-phosphate</text>
        <dbReference type="Rhea" id="RHEA:19805"/>
        <dbReference type="ChEBI" id="CHEBI:26386"/>
        <dbReference type="ChEBI" id="CHEBI:43474"/>
        <dbReference type="ChEBI" id="CHEBI:57720"/>
        <dbReference type="ChEBI" id="CHEBI:142355"/>
        <dbReference type="EC" id="2.4.2.1"/>
    </reaction>
</comment>
<dbReference type="NCBIfam" id="NF004489">
    <property type="entry name" value="PRK05819.1"/>
    <property type="match status" value="1"/>
</dbReference>
<evidence type="ECO:0000313" key="8">
    <source>
        <dbReference type="Proteomes" id="UP001518925"/>
    </source>
</evidence>
<feature type="site" description="Important for catalytic activity" evidence="5">
    <location>
        <position position="217"/>
    </location>
</feature>
<dbReference type="InterPro" id="IPR000845">
    <property type="entry name" value="Nucleoside_phosphorylase_d"/>
</dbReference>
<feature type="binding site" description="in other chain" evidence="5">
    <location>
        <begin position="203"/>
        <end position="204"/>
    </location>
    <ligand>
        <name>a purine D-ribonucleoside</name>
        <dbReference type="ChEBI" id="CHEBI:142355"/>
        <note>ligand shared between dimeric partners</note>
    </ligand>
</feature>
<feature type="binding site" description="in other chain" evidence="5">
    <location>
        <begin position="179"/>
        <end position="181"/>
    </location>
    <ligand>
        <name>a purine D-ribonucleoside</name>
        <dbReference type="ChEBI" id="CHEBI:142355"/>
        <note>ligand shared between dimeric partners</note>
    </ligand>
</feature>
<dbReference type="RefSeq" id="WP_204202821.1">
    <property type="nucleotide sequence ID" value="NZ_JAFELM010000022.1"/>
</dbReference>
<proteinExistence type="inferred from homology"/>
<name>A0ABS2DG67_9BACI</name>
<comment type="caution">
    <text evidence="7">The sequence shown here is derived from an EMBL/GenBank/DDBJ whole genome shotgun (WGS) entry which is preliminary data.</text>
</comment>
<dbReference type="EMBL" id="JAFELM010000022">
    <property type="protein sequence ID" value="MBM6617448.1"/>
    <property type="molecule type" value="Genomic_DNA"/>
</dbReference>
<feature type="binding site" description="in other chain" evidence="5">
    <location>
        <begin position="87"/>
        <end position="90"/>
    </location>
    <ligand>
        <name>phosphate</name>
        <dbReference type="ChEBI" id="CHEBI:43474"/>
        <note>ligand shared between dimeric partners</note>
    </ligand>
</feature>
<protein>
    <recommendedName>
        <fullName evidence="5">Purine nucleoside phosphorylase DeoD-type</fullName>
        <shortName evidence="5">PNP</shortName>
        <ecNumber evidence="5">2.4.2.1</ecNumber>
    </recommendedName>
</protein>
<evidence type="ECO:0000256" key="1">
    <source>
        <dbReference type="ARBA" id="ARBA00010456"/>
    </source>
</evidence>
<evidence type="ECO:0000259" key="6">
    <source>
        <dbReference type="Pfam" id="PF01048"/>
    </source>
</evidence>
<dbReference type="InterPro" id="IPR018016">
    <property type="entry name" value="Nucleoside_phosphorylase_CS"/>
</dbReference>
<comment type="function">
    <text evidence="5">Catalyzes the reversible phosphorolytic breakdown of the N-glycosidic bond in the beta-(deoxy)ribonucleoside molecules, with the formation of the corresponding free purine bases and pentose-1-phosphate.</text>
</comment>
<keyword evidence="8" id="KW-1185">Reference proteome</keyword>
<dbReference type="NCBIfam" id="TIGR00107">
    <property type="entry name" value="deoD"/>
    <property type="match status" value="1"/>
</dbReference>
<feature type="binding site" description="in other chain" evidence="5">
    <location>
        <position position="24"/>
    </location>
    <ligand>
        <name>phosphate</name>
        <dbReference type="ChEBI" id="CHEBI:43474"/>
        <note>ligand shared between dimeric partners</note>
    </ligand>
</feature>
<dbReference type="Pfam" id="PF01048">
    <property type="entry name" value="PNP_UDP_1"/>
    <property type="match status" value="1"/>
</dbReference>
<sequence>MSIHIGAKQGEIAESILLPGDPLRAKYIAETFLEDVHCYNEVRGMLGFTGTFNGKRVSVQGTGMGIPSISIYVNELIREYNVKNLIRIGTCGAIQQDVKVRDVILAMTASTDSNVNRLTFPGVDFAPTANFDLLKKSYDAGIEKGLSLKVGNVLTADVFYRDSMELVEKLASYGVLAIEMETTALYTLASKYGVNALAILTVSDHIFTGEETTAEERQTTFNDMIQIALQSATS</sequence>
<dbReference type="GO" id="GO:0004731">
    <property type="term" value="F:purine-nucleoside phosphorylase activity"/>
    <property type="evidence" value="ECO:0007669"/>
    <property type="project" value="UniProtKB-EC"/>
</dbReference>
<dbReference type="PANTHER" id="PTHR43691:SF11">
    <property type="entry name" value="FI09636P-RELATED"/>
    <property type="match status" value="1"/>
</dbReference>
<organism evidence="7 8">
    <name type="scientific">Bacillus suaedaesalsae</name>
    <dbReference type="NCBI Taxonomy" id="2810349"/>
    <lineage>
        <taxon>Bacteria</taxon>
        <taxon>Bacillati</taxon>
        <taxon>Bacillota</taxon>
        <taxon>Bacilli</taxon>
        <taxon>Bacillales</taxon>
        <taxon>Bacillaceae</taxon>
        <taxon>Bacillus</taxon>
    </lineage>
</organism>
<evidence type="ECO:0000256" key="5">
    <source>
        <dbReference type="HAMAP-Rule" id="MF_01627"/>
    </source>
</evidence>
<feature type="binding site" evidence="5">
    <location>
        <position position="4"/>
    </location>
    <ligand>
        <name>a purine D-ribonucleoside</name>
        <dbReference type="ChEBI" id="CHEBI:142355"/>
        <note>ligand shared between dimeric partners</note>
    </ligand>
</feature>
<dbReference type="PROSITE" id="PS01232">
    <property type="entry name" value="PNP_UDP_1"/>
    <property type="match status" value="1"/>
</dbReference>
<dbReference type="SUPFAM" id="SSF53167">
    <property type="entry name" value="Purine and uridine phosphorylases"/>
    <property type="match status" value="1"/>
</dbReference>
<comment type="subunit">
    <text evidence="5">Homohexamer; trimer of homodimers.</text>
</comment>
<gene>
    <name evidence="5 7" type="primary">deoD</name>
    <name evidence="7" type="ORF">JR050_07130</name>
</gene>
<dbReference type="Gene3D" id="3.40.50.1580">
    <property type="entry name" value="Nucleoside phosphorylase domain"/>
    <property type="match status" value="1"/>
</dbReference>
<feature type="domain" description="Nucleoside phosphorylase" evidence="6">
    <location>
        <begin position="16"/>
        <end position="223"/>
    </location>
</feature>
<feature type="binding site" description="in other chain" evidence="5">
    <location>
        <position position="20"/>
    </location>
    <ligand>
        <name>phosphate</name>
        <dbReference type="ChEBI" id="CHEBI:43474"/>
        <note>ligand shared between dimeric partners</note>
    </ligand>
</feature>
<dbReference type="NCBIfam" id="NF009914">
    <property type="entry name" value="PRK13374.1"/>
    <property type="match status" value="1"/>
</dbReference>
<dbReference type="CDD" id="cd09006">
    <property type="entry name" value="PNP_EcPNPI-like"/>
    <property type="match status" value="1"/>
</dbReference>
<feature type="binding site" evidence="5">
    <location>
        <position position="43"/>
    </location>
    <ligand>
        <name>phosphate</name>
        <dbReference type="ChEBI" id="CHEBI:43474"/>
        <note>ligand shared between dimeric partners</note>
    </ligand>
</feature>
<evidence type="ECO:0000256" key="2">
    <source>
        <dbReference type="ARBA" id="ARBA00022676"/>
    </source>
</evidence>
<feature type="active site" description="Proton donor" evidence="5">
    <location>
        <position position="204"/>
    </location>
</feature>
<dbReference type="Proteomes" id="UP001518925">
    <property type="component" value="Unassembled WGS sequence"/>
</dbReference>
<comment type="catalytic activity">
    <reaction evidence="5">
        <text>a purine 2'-deoxy-D-ribonucleoside + phosphate = a purine nucleobase + 2-deoxy-alpha-D-ribose 1-phosphate</text>
        <dbReference type="Rhea" id="RHEA:36431"/>
        <dbReference type="ChEBI" id="CHEBI:26386"/>
        <dbReference type="ChEBI" id="CHEBI:43474"/>
        <dbReference type="ChEBI" id="CHEBI:57259"/>
        <dbReference type="ChEBI" id="CHEBI:142361"/>
        <dbReference type="EC" id="2.4.2.1"/>
    </reaction>
</comment>
<evidence type="ECO:0000256" key="3">
    <source>
        <dbReference type="ARBA" id="ARBA00022679"/>
    </source>
</evidence>
<comment type="catalytic activity">
    <reaction evidence="4">
        <text>uridine + phosphate = alpha-D-ribose 1-phosphate + uracil</text>
        <dbReference type="Rhea" id="RHEA:24388"/>
        <dbReference type="ChEBI" id="CHEBI:16704"/>
        <dbReference type="ChEBI" id="CHEBI:17568"/>
        <dbReference type="ChEBI" id="CHEBI:43474"/>
        <dbReference type="ChEBI" id="CHEBI:57720"/>
        <dbReference type="EC" id="2.4.2.3"/>
    </reaction>
</comment>
<accession>A0ABS2DG67</accession>
<dbReference type="InterPro" id="IPR035994">
    <property type="entry name" value="Nucleoside_phosphorylase_sf"/>
</dbReference>
<dbReference type="PANTHER" id="PTHR43691">
    <property type="entry name" value="URIDINE PHOSPHORYLASE"/>
    <property type="match status" value="1"/>
</dbReference>
<dbReference type="HAMAP" id="MF_01627">
    <property type="entry name" value="Pur_nucleosid_phosp"/>
    <property type="match status" value="1"/>
</dbReference>
<dbReference type="EC" id="2.4.2.1" evidence="5"/>
<reference evidence="7 8" key="1">
    <citation type="submission" date="2021-02" db="EMBL/GenBank/DDBJ databases">
        <title>Bacillus sp. RD4P76, an endophyte from a halophyte.</title>
        <authorList>
            <person name="Sun J.-Q."/>
        </authorList>
    </citation>
    <scope>NUCLEOTIDE SEQUENCE [LARGE SCALE GENOMIC DNA]</scope>
    <source>
        <strain evidence="7 8">RD4P76</strain>
    </source>
</reference>
<keyword evidence="3 5" id="KW-0808">Transferase</keyword>
<evidence type="ECO:0000313" key="7">
    <source>
        <dbReference type="EMBL" id="MBM6617448.1"/>
    </source>
</evidence>
<dbReference type="InterPro" id="IPR004402">
    <property type="entry name" value="DeoD-type"/>
</dbReference>
<comment type="similarity">
    <text evidence="1 5">Belongs to the PNP/UDP phosphorylase family.</text>
</comment>
<evidence type="ECO:0000256" key="4">
    <source>
        <dbReference type="ARBA" id="ARBA00048447"/>
    </source>
</evidence>